<dbReference type="Proteomes" id="UP000282184">
    <property type="component" value="Unassembled WGS sequence"/>
</dbReference>
<gene>
    <name evidence="2" type="ORF">EJV47_17245</name>
</gene>
<evidence type="ECO:0000313" key="2">
    <source>
        <dbReference type="EMBL" id="RTQ48176.1"/>
    </source>
</evidence>
<accession>A0A431TZW7</accession>
<keyword evidence="3" id="KW-1185">Reference proteome</keyword>
<protein>
    <recommendedName>
        <fullName evidence="4">Lipoprotein</fullName>
    </recommendedName>
</protein>
<sequence length="113" mass="12361">MRRFALFLPIVALGLLAGCQSMPFCGEAPEPSCTTPASIRYPVCNVANCPQHPVLLVLNDGRELRPFGSDWDDFQTSTASNLPERVLISYKPEATPAIYTWSNVTITCISTAQ</sequence>
<feature type="chain" id="PRO_5019120569" description="Lipoprotein" evidence="1">
    <location>
        <begin position="18"/>
        <end position="113"/>
    </location>
</feature>
<dbReference type="PROSITE" id="PS51257">
    <property type="entry name" value="PROKAR_LIPOPROTEIN"/>
    <property type="match status" value="1"/>
</dbReference>
<name>A0A431TZW7_9BACT</name>
<organism evidence="2 3">
    <name type="scientific">Hymenobacter gummosus</name>
    <dbReference type="NCBI Taxonomy" id="1776032"/>
    <lineage>
        <taxon>Bacteria</taxon>
        <taxon>Pseudomonadati</taxon>
        <taxon>Bacteroidota</taxon>
        <taxon>Cytophagia</taxon>
        <taxon>Cytophagales</taxon>
        <taxon>Hymenobacteraceae</taxon>
        <taxon>Hymenobacter</taxon>
    </lineage>
</organism>
<feature type="signal peptide" evidence="1">
    <location>
        <begin position="1"/>
        <end position="17"/>
    </location>
</feature>
<dbReference type="EMBL" id="RXOF01000010">
    <property type="protein sequence ID" value="RTQ48176.1"/>
    <property type="molecule type" value="Genomic_DNA"/>
</dbReference>
<comment type="caution">
    <text evidence="2">The sequence shown here is derived from an EMBL/GenBank/DDBJ whole genome shotgun (WGS) entry which is preliminary data.</text>
</comment>
<proteinExistence type="predicted"/>
<keyword evidence="1" id="KW-0732">Signal</keyword>
<reference evidence="2 3" key="1">
    <citation type="submission" date="2018-12" db="EMBL/GenBank/DDBJ databases">
        <title>Hymenobacter gummosus sp. nov., isolated from a spring.</title>
        <authorList>
            <person name="Nie L."/>
        </authorList>
    </citation>
    <scope>NUCLEOTIDE SEQUENCE [LARGE SCALE GENOMIC DNA]</scope>
    <source>
        <strain evidence="2 3">KCTC 52166</strain>
    </source>
</reference>
<evidence type="ECO:0000313" key="3">
    <source>
        <dbReference type="Proteomes" id="UP000282184"/>
    </source>
</evidence>
<dbReference type="AlphaFoldDB" id="A0A431TZW7"/>
<evidence type="ECO:0000256" key="1">
    <source>
        <dbReference type="SAM" id="SignalP"/>
    </source>
</evidence>
<dbReference type="RefSeq" id="WP_126694417.1">
    <property type="nucleotide sequence ID" value="NZ_RXOF01000010.1"/>
</dbReference>
<evidence type="ECO:0008006" key="4">
    <source>
        <dbReference type="Google" id="ProtNLM"/>
    </source>
</evidence>
<dbReference type="OrthoDB" id="886497at2"/>